<name>A0A7W6EAA2_9HYPH</name>
<evidence type="ECO:0000313" key="3">
    <source>
        <dbReference type="EMBL" id="MBB3997194.1"/>
    </source>
</evidence>
<dbReference type="EMBL" id="JACIEK010000001">
    <property type="protein sequence ID" value="MBB3997194.1"/>
    <property type="molecule type" value="Genomic_DNA"/>
</dbReference>
<dbReference type="AlphaFoldDB" id="A0A7W6EAA2"/>
<keyword evidence="4" id="KW-1185">Reference proteome</keyword>
<feature type="domain" description="Glycine-rich" evidence="2">
    <location>
        <begin position="437"/>
        <end position="702"/>
    </location>
</feature>
<evidence type="ECO:0000259" key="2">
    <source>
        <dbReference type="Pfam" id="PF21722"/>
    </source>
</evidence>
<accession>A0A7W6EAA2</accession>
<feature type="region of interest" description="Disordered" evidence="1">
    <location>
        <begin position="452"/>
        <end position="481"/>
    </location>
</feature>
<dbReference type="Proteomes" id="UP000542776">
    <property type="component" value="Unassembled WGS sequence"/>
</dbReference>
<sequence length="706" mass="67665">MPSTPTTSLRLELQQTGEALNQWGERLNQALQMVEQAVCGVLIKPLTGNVTLQVQNFVSDEARNATLIFTTGPGLVSSPTITVPPAPKSWHVSNRTSYPLVFTMGGTTVTVPVGRLVDIYCDGSNLFMLDPVTVAVAGAIAGVQPLADQAATSATSAASSAGTATTAKNTAVDNKNYAQEWANKAIGSLISAAAGGNGSSDYSARHFANSSSAFANAASGSASAASTSASAADASKTAAASSANAASGSATASQTARTGAETARDAAANSSTSAATSATSASQSASNASTSATQADTSKQSAGNFANAAQTAKEGAVAAQGLAQTAATQAQEGAARLVGTSATTQTISAESKTFTTQAGKAYGAGSRVAITSDGAPDARIMNGLVTAYSGTALTVAVDATTGGGTFTDWTIRLSGLTGLQGPAGLPAQIAVFDASGTWTKPTSAKRVDVFIQAPGGGGSSGERRASGTVSRGGSGGGGGGSSAFSYSADDLPATVPVTLGAAGSGGASVTSDNATGNAGTNAGNAQFGGVDDAFFLAASGGQGSSGVSAVGAAGAGGTASALTYAASSATGGSVAASAANLARSHSGGSGAGQTTTPGNYDGGIVQLVAANTLVPLTSKNIAIAGQRSAGATKTNAIGPTQPTRLDFSTIGVSGPGGWSSSDGTAGDGANGSVGSGGGGGGGSLNGNLSGKGGNGGPGRIVIVTHF</sequence>
<comment type="caution">
    <text evidence="3">The sequence shown here is derived from an EMBL/GenBank/DDBJ whole genome shotgun (WGS) entry which is preliminary data.</text>
</comment>
<proteinExistence type="predicted"/>
<feature type="compositionally biased region" description="Gly residues" evidence="1">
    <location>
        <begin position="665"/>
        <end position="695"/>
    </location>
</feature>
<evidence type="ECO:0000256" key="1">
    <source>
        <dbReference type="SAM" id="MobiDB-lite"/>
    </source>
</evidence>
<dbReference type="InterPro" id="IPR049304">
    <property type="entry name" value="Gly_rich_dom"/>
</dbReference>
<feature type="region of interest" description="Disordered" evidence="1">
    <location>
        <begin position="241"/>
        <end position="297"/>
    </location>
</feature>
<feature type="region of interest" description="Disordered" evidence="1">
    <location>
        <begin position="654"/>
        <end position="695"/>
    </location>
</feature>
<organism evidence="3 4">
    <name type="scientific">Aureimonas pseudogalii</name>
    <dbReference type="NCBI Taxonomy" id="1744844"/>
    <lineage>
        <taxon>Bacteria</taxon>
        <taxon>Pseudomonadati</taxon>
        <taxon>Pseudomonadota</taxon>
        <taxon>Alphaproteobacteria</taxon>
        <taxon>Hyphomicrobiales</taxon>
        <taxon>Aurantimonadaceae</taxon>
        <taxon>Aureimonas</taxon>
    </lineage>
</organism>
<gene>
    <name evidence="3" type="ORF">GGR04_001015</name>
</gene>
<protein>
    <recommendedName>
        <fullName evidence="2">Glycine-rich domain-containing protein</fullName>
    </recommendedName>
</protein>
<dbReference type="RefSeq" id="WP_183198465.1">
    <property type="nucleotide sequence ID" value="NZ_JACIEK010000001.1"/>
</dbReference>
<evidence type="ECO:0000313" key="4">
    <source>
        <dbReference type="Proteomes" id="UP000542776"/>
    </source>
</evidence>
<feature type="compositionally biased region" description="Gly residues" evidence="1">
    <location>
        <begin position="470"/>
        <end position="481"/>
    </location>
</feature>
<dbReference type="Pfam" id="PF21722">
    <property type="entry name" value="Gly_rich_2"/>
    <property type="match status" value="1"/>
</dbReference>
<reference evidence="3 4" key="1">
    <citation type="submission" date="2020-08" db="EMBL/GenBank/DDBJ databases">
        <title>Genomic Encyclopedia of Type Strains, Phase IV (KMG-IV): sequencing the most valuable type-strain genomes for metagenomic binning, comparative biology and taxonomic classification.</title>
        <authorList>
            <person name="Goeker M."/>
        </authorList>
    </citation>
    <scope>NUCLEOTIDE SEQUENCE [LARGE SCALE GENOMIC DNA]</scope>
    <source>
        <strain evidence="3 4">DSM 102238</strain>
    </source>
</reference>